<name>A0ACA9QHW2_9GLOM</name>
<feature type="non-terminal residue" evidence="1">
    <location>
        <position position="106"/>
    </location>
</feature>
<proteinExistence type="predicted"/>
<evidence type="ECO:0000313" key="1">
    <source>
        <dbReference type="EMBL" id="CAG8752633.1"/>
    </source>
</evidence>
<accession>A0ACA9QHW2</accession>
<dbReference type="Proteomes" id="UP000789366">
    <property type="component" value="Unassembled WGS sequence"/>
</dbReference>
<sequence>NNITIENIHKPRKILPRTKCACTSCRKLKKKCVGGISGKKPCERCEKGNRECVYTTGFRPRDPHKISNRSNGNGNGNGNPVVTRQADLQYDHNDIGVINVSDQYNI</sequence>
<reference evidence="1" key="1">
    <citation type="submission" date="2021-06" db="EMBL/GenBank/DDBJ databases">
        <authorList>
            <person name="Kallberg Y."/>
            <person name="Tangrot J."/>
            <person name="Rosling A."/>
        </authorList>
    </citation>
    <scope>NUCLEOTIDE SEQUENCE</scope>
    <source>
        <strain evidence="1">28 12/20/2015</strain>
    </source>
</reference>
<gene>
    <name evidence="1" type="ORF">SPELUC_LOCUS14590</name>
</gene>
<dbReference type="EMBL" id="CAJVPW010043701">
    <property type="protein sequence ID" value="CAG8752633.1"/>
    <property type="molecule type" value="Genomic_DNA"/>
</dbReference>
<evidence type="ECO:0000313" key="2">
    <source>
        <dbReference type="Proteomes" id="UP000789366"/>
    </source>
</evidence>
<comment type="caution">
    <text evidence="1">The sequence shown here is derived from an EMBL/GenBank/DDBJ whole genome shotgun (WGS) entry which is preliminary data.</text>
</comment>
<protein>
    <submittedName>
        <fullName evidence="1">14685_t:CDS:1</fullName>
    </submittedName>
</protein>
<keyword evidence="2" id="KW-1185">Reference proteome</keyword>
<feature type="non-terminal residue" evidence="1">
    <location>
        <position position="1"/>
    </location>
</feature>
<organism evidence="1 2">
    <name type="scientific">Cetraspora pellucida</name>
    <dbReference type="NCBI Taxonomy" id="1433469"/>
    <lineage>
        <taxon>Eukaryota</taxon>
        <taxon>Fungi</taxon>
        <taxon>Fungi incertae sedis</taxon>
        <taxon>Mucoromycota</taxon>
        <taxon>Glomeromycotina</taxon>
        <taxon>Glomeromycetes</taxon>
        <taxon>Diversisporales</taxon>
        <taxon>Gigasporaceae</taxon>
        <taxon>Cetraspora</taxon>
    </lineage>
</organism>